<keyword evidence="2 4" id="KW-0067">ATP-binding</keyword>
<dbReference type="PROSITE" id="PS50893">
    <property type="entry name" value="ABC_TRANSPORTER_2"/>
    <property type="match status" value="1"/>
</dbReference>
<dbReference type="Pfam" id="PF00005">
    <property type="entry name" value="ABC_tran"/>
    <property type="match status" value="1"/>
</dbReference>
<dbReference type="Gene3D" id="3.40.50.300">
    <property type="entry name" value="P-loop containing nucleotide triphosphate hydrolases"/>
    <property type="match status" value="1"/>
</dbReference>
<dbReference type="PROSITE" id="PS00211">
    <property type="entry name" value="ABC_TRANSPORTER_1"/>
    <property type="match status" value="1"/>
</dbReference>
<evidence type="ECO:0000256" key="2">
    <source>
        <dbReference type="ARBA" id="ARBA00022840"/>
    </source>
</evidence>
<dbReference type="Proteomes" id="UP000612893">
    <property type="component" value="Unassembled WGS sequence"/>
</dbReference>
<comment type="caution">
    <text evidence="4">The sequence shown here is derived from an EMBL/GenBank/DDBJ whole genome shotgun (WGS) entry which is preliminary data.</text>
</comment>
<dbReference type="PANTHER" id="PTHR43230">
    <property type="entry name" value="ABC-TYPE DIPEPTIDE/OLIGOPEPTIDE TRANSPORT SYSTEM, ATPASE COMPONENT"/>
    <property type="match status" value="1"/>
</dbReference>
<dbReference type="InterPro" id="IPR017871">
    <property type="entry name" value="ABC_transporter-like_CS"/>
</dbReference>
<dbReference type="SMART" id="SM00382">
    <property type="entry name" value="AAA"/>
    <property type="match status" value="1"/>
</dbReference>
<dbReference type="CDD" id="cd03257">
    <property type="entry name" value="ABC_NikE_OppD_transporters"/>
    <property type="match status" value="1"/>
</dbReference>
<dbReference type="InterPro" id="IPR003439">
    <property type="entry name" value="ABC_transporter-like_ATP-bd"/>
</dbReference>
<dbReference type="AlphaFoldDB" id="A0A934K7U2"/>
<sequence length="271" mass="29868">MSAGESVTKNGHPKVLLEVNQLTRIFGTGAGAVTAVNAATFSVAERQVVAIVGESGSGKSTMARMLLRLLEPTSGTFSLDGMDATKLKGRQLKKYWQQVQAVFQDPFSSFNQFFPIRRLLDNATGVLGKGLSHEERKQRMEEALGHVGLTLEVLDKYPHTLSGGQRQRIMMARALMLRPRLLIADEATSMLDASVRANILNLLGDIRRDLGMTVLFVTHDLGQASYVSDYMLVMYKGNLVEQGLTEDVLWNPKDDYTKRLLADVPKLNATA</sequence>
<organism evidence="4 5">
    <name type="scientific">Candidatus Nephthysia bennettiae</name>
    <dbReference type="NCBI Taxonomy" id="3127016"/>
    <lineage>
        <taxon>Bacteria</taxon>
        <taxon>Bacillati</taxon>
        <taxon>Candidatus Dormiibacterota</taxon>
        <taxon>Candidatus Dormibacteria</taxon>
        <taxon>Candidatus Dormibacterales</taxon>
        <taxon>Candidatus Dormibacteraceae</taxon>
        <taxon>Candidatus Nephthysia</taxon>
    </lineage>
</organism>
<gene>
    <name evidence="4" type="ORF">JF922_04410</name>
</gene>
<keyword evidence="5" id="KW-1185">Reference proteome</keyword>
<dbReference type="GO" id="GO:0005524">
    <property type="term" value="F:ATP binding"/>
    <property type="evidence" value="ECO:0007669"/>
    <property type="project" value="UniProtKB-KW"/>
</dbReference>
<evidence type="ECO:0000313" key="4">
    <source>
        <dbReference type="EMBL" id="MBJ7597315.1"/>
    </source>
</evidence>
<protein>
    <submittedName>
        <fullName evidence="4">ABC transporter ATP-binding protein</fullName>
    </submittedName>
</protein>
<evidence type="ECO:0000259" key="3">
    <source>
        <dbReference type="PROSITE" id="PS50893"/>
    </source>
</evidence>
<evidence type="ECO:0000313" key="5">
    <source>
        <dbReference type="Proteomes" id="UP000612893"/>
    </source>
</evidence>
<dbReference type="PANTHER" id="PTHR43230:SF3">
    <property type="entry name" value="ABC-TYPE DIPEPTIDE_OLIGOPEPTIDE TRANSPORT SYSTEM, ATPASE COMPONENT"/>
    <property type="match status" value="1"/>
</dbReference>
<proteinExistence type="predicted"/>
<feature type="domain" description="ABC transporter" evidence="3">
    <location>
        <begin position="17"/>
        <end position="261"/>
    </location>
</feature>
<dbReference type="SUPFAM" id="SSF52540">
    <property type="entry name" value="P-loop containing nucleoside triphosphate hydrolases"/>
    <property type="match status" value="1"/>
</dbReference>
<name>A0A934K7U2_9BACT</name>
<dbReference type="InterPro" id="IPR027417">
    <property type="entry name" value="P-loop_NTPase"/>
</dbReference>
<dbReference type="EMBL" id="JAEKNR010000053">
    <property type="protein sequence ID" value="MBJ7597315.1"/>
    <property type="molecule type" value="Genomic_DNA"/>
</dbReference>
<keyword evidence="1" id="KW-0547">Nucleotide-binding</keyword>
<dbReference type="InterPro" id="IPR003593">
    <property type="entry name" value="AAA+_ATPase"/>
</dbReference>
<accession>A0A934K7U2</accession>
<evidence type="ECO:0000256" key="1">
    <source>
        <dbReference type="ARBA" id="ARBA00022741"/>
    </source>
</evidence>
<reference evidence="4" key="1">
    <citation type="submission" date="2020-10" db="EMBL/GenBank/DDBJ databases">
        <title>Ca. Dormibacterota MAGs.</title>
        <authorList>
            <person name="Montgomery K."/>
        </authorList>
    </citation>
    <scope>NUCLEOTIDE SEQUENCE [LARGE SCALE GENOMIC DNA]</scope>
    <source>
        <strain evidence="4">SC8812_S17_10</strain>
    </source>
</reference>